<gene>
    <name evidence="9" type="ORF">LKD47_10240</name>
</gene>
<dbReference type="InterPro" id="IPR038109">
    <property type="entry name" value="DNA_bind_recomb_sf"/>
</dbReference>
<feature type="domain" description="Recombinase" evidence="8">
    <location>
        <begin position="167"/>
        <end position="288"/>
    </location>
</feature>
<dbReference type="Gene3D" id="3.90.1750.20">
    <property type="entry name" value="Putative Large Serine Recombinase, Chain B, Domain 2"/>
    <property type="match status" value="1"/>
</dbReference>
<feature type="active site" description="O-(5'-phospho-DNA)-serine intermediate" evidence="4 5">
    <location>
        <position position="20"/>
    </location>
</feature>
<dbReference type="InterPro" id="IPR050639">
    <property type="entry name" value="SSR_resolvase"/>
</dbReference>
<keyword evidence="1" id="KW-0229">DNA integration</keyword>
<dbReference type="Gene3D" id="3.40.50.1390">
    <property type="entry name" value="Resolvase, N-terminal catalytic domain"/>
    <property type="match status" value="1"/>
</dbReference>
<organism evidence="9 10">
    <name type="scientific">Roseburia amylophila</name>
    <dbReference type="NCBI Taxonomy" id="2981794"/>
    <lineage>
        <taxon>Bacteria</taxon>
        <taxon>Bacillati</taxon>
        <taxon>Bacillota</taxon>
        <taxon>Clostridia</taxon>
        <taxon>Lachnospirales</taxon>
        <taxon>Lachnospiraceae</taxon>
        <taxon>Roseburia</taxon>
    </lineage>
</organism>
<evidence type="ECO:0000259" key="8">
    <source>
        <dbReference type="PROSITE" id="PS51737"/>
    </source>
</evidence>
<dbReference type="Proteomes" id="UP001198893">
    <property type="component" value="Unassembled WGS sequence"/>
</dbReference>
<proteinExistence type="predicted"/>
<dbReference type="AlphaFoldDB" id="A0AAW4WD38"/>
<dbReference type="RefSeq" id="WP_227710400.1">
    <property type="nucleotide sequence ID" value="NZ_JAJEQW010000010.1"/>
</dbReference>
<feature type="coiled-coil region" evidence="6">
    <location>
        <begin position="438"/>
        <end position="495"/>
    </location>
</feature>
<evidence type="ECO:0000256" key="6">
    <source>
        <dbReference type="SAM" id="Coils"/>
    </source>
</evidence>
<dbReference type="PANTHER" id="PTHR30461:SF23">
    <property type="entry name" value="DNA RECOMBINASE-RELATED"/>
    <property type="match status" value="1"/>
</dbReference>
<dbReference type="PROSITE" id="PS51736">
    <property type="entry name" value="RECOMBINASES_3"/>
    <property type="match status" value="1"/>
</dbReference>
<keyword evidence="6" id="KW-0175">Coiled coil</keyword>
<protein>
    <submittedName>
        <fullName evidence="9">Recombinase family protein</fullName>
    </submittedName>
</protein>
<dbReference type="SUPFAM" id="SSF53041">
    <property type="entry name" value="Resolvase-like"/>
    <property type="match status" value="1"/>
</dbReference>
<evidence type="ECO:0000256" key="2">
    <source>
        <dbReference type="ARBA" id="ARBA00023125"/>
    </source>
</evidence>
<keyword evidence="2" id="KW-0238">DNA-binding</keyword>
<dbReference type="InterPro" id="IPR036162">
    <property type="entry name" value="Resolvase-like_N_sf"/>
</dbReference>
<dbReference type="Pfam" id="PF07508">
    <property type="entry name" value="Recombinase"/>
    <property type="match status" value="1"/>
</dbReference>
<dbReference type="PROSITE" id="PS51737">
    <property type="entry name" value="RECOMBINASE_DNA_BIND"/>
    <property type="match status" value="1"/>
</dbReference>
<dbReference type="InterPro" id="IPR006119">
    <property type="entry name" value="Resolv_N"/>
</dbReference>
<sequence>MAYNAQNKTGARVAIYVRVSTLHQIDRDSLPMQKQDLLAYAKLMLNTDDCVIFEDAGYSGKNTDRPKFQEMMSQMRAGAFTHLLVWKIDRISRNLLDFATMYNELKALGVTFVSKNEQFDTSTAMGEAMLKIILVFAELERNMTSERVTATMISRANNGLWNGGRIPFGYDYDYETHEFSVNEEESKVVILMHDMYEQERSLVRVVRELNERGYRSRAGNLWSPVSLLIILRNVFYCGDYRYNMLKEGDRQKVKDESEWVTVENHHVAIIPKDQKERIMATLDSNSKLCKQRNIYKSSKHTHVFGGLIYCGSCGKPLGSTPGNLTRDGWHYSKYTCPTRRKSVTLCTGKSTSDPIIGEFVFNYILNMLNAQNDFEKISSPEELEKLLLIGDTFAYIDHIEPNGLNDLFNVLSSGAVKGAVFGKGASLPTKKATVEPEVARLRNEKQKTERALDRLRSLYLYADEAMSEAEYMIQKNKLEETLEDINDQIGMMNTDSWQQSVSDEEFIQRASEFIIAQKLSGRKYVNYKRLAMSVDSEVLKNFVVSIIDSITIQDGLVSNIVFKNGLCHTFIFR</sequence>
<keyword evidence="3" id="KW-0233">DNA recombination</keyword>
<dbReference type="InterPro" id="IPR025827">
    <property type="entry name" value="Zn_ribbon_recom_dom"/>
</dbReference>
<dbReference type="GO" id="GO:0000150">
    <property type="term" value="F:DNA strand exchange activity"/>
    <property type="evidence" value="ECO:0007669"/>
    <property type="project" value="InterPro"/>
</dbReference>
<dbReference type="GO" id="GO:0003677">
    <property type="term" value="F:DNA binding"/>
    <property type="evidence" value="ECO:0007669"/>
    <property type="project" value="UniProtKB-KW"/>
</dbReference>
<dbReference type="Pfam" id="PF13408">
    <property type="entry name" value="Zn_ribbon_recom"/>
    <property type="match status" value="1"/>
</dbReference>
<evidence type="ECO:0000256" key="5">
    <source>
        <dbReference type="PROSITE-ProRule" id="PRU10137"/>
    </source>
</evidence>
<dbReference type="Pfam" id="PF00239">
    <property type="entry name" value="Resolvase"/>
    <property type="match status" value="1"/>
</dbReference>
<dbReference type="GO" id="GO:0015074">
    <property type="term" value="P:DNA integration"/>
    <property type="evidence" value="ECO:0007669"/>
    <property type="project" value="UniProtKB-KW"/>
</dbReference>
<reference evidence="9" key="1">
    <citation type="submission" date="2021-10" db="EMBL/GenBank/DDBJ databases">
        <title>Anaerobic single-cell dispensing facilitates the cultivation of human gut bacteria.</title>
        <authorList>
            <person name="Afrizal A."/>
        </authorList>
    </citation>
    <scope>NUCLEOTIDE SEQUENCE</scope>
    <source>
        <strain evidence="9">CLA-AA-H204</strain>
    </source>
</reference>
<evidence type="ECO:0000256" key="3">
    <source>
        <dbReference type="ARBA" id="ARBA00023172"/>
    </source>
</evidence>
<dbReference type="InterPro" id="IPR011109">
    <property type="entry name" value="DNA_bind_recombinase_dom"/>
</dbReference>
<comment type="caution">
    <text evidence="9">The sequence shown here is derived from an EMBL/GenBank/DDBJ whole genome shotgun (WGS) entry which is preliminary data.</text>
</comment>
<dbReference type="PANTHER" id="PTHR30461">
    <property type="entry name" value="DNA-INVERTASE FROM LAMBDOID PROPHAGE"/>
    <property type="match status" value="1"/>
</dbReference>
<feature type="domain" description="Resolvase/invertase-type recombinase catalytic" evidence="7">
    <location>
        <begin position="12"/>
        <end position="159"/>
    </location>
</feature>
<accession>A0AAW4WD38</accession>
<evidence type="ECO:0000313" key="10">
    <source>
        <dbReference type="Proteomes" id="UP001198893"/>
    </source>
</evidence>
<dbReference type="EMBL" id="JAJEQW010000010">
    <property type="protein sequence ID" value="MCC2242676.1"/>
    <property type="molecule type" value="Genomic_DNA"/>
</dbReference>
<name>A0AAW4WD38_9FIRM</name>
<evidence type="ECO:0000259" key="7">
    <source>
        <dbReference type="PROSITE" id="PS51736"/>
    </source>
</evidence>
<evidence type="ECO:0000256" key="1">
    <source>
        <dbReference type="ARBA" id="ARBA00022908"/>
    </source>
</evidence>
<dbReference type="SMART" id="SM00857">
    <property type="entry name" value="Resolvase"/>
    <property type="match status" value="1"/>
</dbReference>
<evidence type="ECO:0000313" key="9">
    <source>
        <dbReference type="EMBL" id="MCC2242676.1"/>
    </source>
</evidence>
<evidence type="ECO:0000256" key="4">
    <source>
        <dbReference type="PIRSR" id="PIRSR606118-50"/>
    </source>
</evidence>
<dbReference type="PROSITE" id="PS00397">
    <property type="entry name" value="RECOMBINASES_1"/>
    <property type="match status" value="1"/>
</dbReference>
<dbReference type="InterPro" id="IPR006118">
    <property type="entry name" value="Recombinase_CS"/>
</dbReference>
<dbReference type="CDD" id="cd03768">
    <property type="entry name" value="SR_ResInv"/>
    <property type="match status" value="1"/>
</dbReference>